<dbReference type="EMBL" id="AE016827">
    <property type="protein sequence ID" value="AAU36919.1"/>
    <property type="molecule type" value="Genomic_DNA"/>
</dbReference>
<feature type="signal peptide" evidence="1">
    <location>
        <begin position="1"/>
        <end position="22"/>
    </location>
</feature>
<evidence type="ECO:0000256" key="1">
    <source>
        <dbReference type="SAM" id="SignalP"/>
    </source>
</evidence>
<dbReference type="Proteomes" id="UP000000607">
    <property type="component" value="Chromosome"/>
</dbReference>
<dbReference type="InterPro" id="IPR005619">
    <property type="entry name" value="Uncharacterised_YajG"/>
</dbReference>
<proteinExistence type="predicted"/>
<evidence type="ECO:0000313" key="2">
    <source>
        <dbReference type="EMBL" id="AAU36919.1"/>
    </source>
</evidence>
<keyword evidence="1" id="KW-0732">Signal</keyword>
<gene>
    <name evidence="2" type="ordered locus">MS0312</name>
</gene>
<dbReference type="HOGENOM" id="CLU_089967_0_0_6"/>
<sequence length="199" mass="21512">MIMKLSNKFSLAALTVASVLLAACQAPSSVLTFAPHAPNTTLNVSNQNAVVAVVTKDERSQKQVSSYVRDGALFPLTASPEVDTIFQQVMQQNLNSKGFRLGSANAANTHMLVSVKDFYAKVEEGNLRHKINSKIQLQIHVQGVKGNFTKSIGTTRTDEGAFTVSNEDIQKALDAALKDVVNGIYADQDIGNAIRQYSN</sequence>
<dbReference type="PROSITE" id="PS51257">
    <property type="entry name" value="PROKAR_LIPOPROTEIN"/>
    <property type="match status" value="1"/>
</dbReference>
<protein>
    <recommendedName>
        <fullName evidence="4">Lipoprotein</fullName>
    </recommendedName>
</protein>
<dbReference type="KEGG" id="msu:MS0312"/>
<feature type="chain" id="PRO_5004268228" description="Lipoprotein" evidence="1">
    <location>
        <begin position="23"/>
        <end position="199"/>
    </location>
</feature>
<organism evidence="2 3">
    <name type="scientific">Mannheimia succiniciproducens (strain KCTC 0769BP / MBEL55E)</name>
    <dbReference type="NCBI Taxonomy" id="221988"/>
    <lineage>
        <taxon>Bacteria</taxon>
        <taxon>Pseudomonadati</taxon>
        <taxon>Pseudomonadota</taxon>
        <taxon>Gammaproteobacteria</taxon>
        <taxon>Pasteurellales</taxon>
        <taxon>Pasteurellaceae</taxon>
        <taxon>Basfia</taxon>
    </lineage>
</organism>
<keyword evidence="3" id="KW-1185">Reference proteome</keyword>
<name>Q65VU1_MANSM</name>
<dbReference type="AlphaFoldDB" id="Q65VU1"/>
<accession>Q65VU1</accession>
<evidence type="ECO:0000313" key="3">
    <source>
        <dbReference type="Proteomes" id="UP000000607"/>
    </source>
</evidence>
<evidence type="ECO:0008006" key="4">
    <source>
        <dbReference type="Google" id="ProtNLM"/>
    </source>
</evidence>
<dbReference type="Pfam" id="PF03923">
    <property type="entry name" value="Lipoprotein_16"/>
    <property type="match status" value="1"/>
</dbReference>
<reference evidence="2 3" key="1">
    <citation type="journal article" date="2004" name="Nat. Biotechnol.">
        <title>The genome sequence of the capnophilic rumen bacterium Mannheimia succiniciproducens.</title>
        <authorList>
            <person name="Hong S.H."/>
            <person name="Kim J.S."/>
            <person name="Lee S.Y."/>
            <person name="In Y.H."/>
            <person name="Choi S.S."/>
            <person name="Rih J.-K."/>
            <person name="Kim C.H."/>
            <person name="Jeong H."/>
            <person name="Hur C.G."/>
            <person name="Kim J.J."/>
        </authorList>
    </citation>
    <scope>NUCLEOTIDE SEQUENCE [LARGE SCALE GENOMIC DNA]</scope>
    <source>
        <strain evidence="3">KCTC 0769BP / MBEL55E</strain>
    </source>
</reference>
<dbReference type="STRING" id="221988.MS0312"/>
<dbReference type="eggNOG" id="COG3056">
    <property type="taxonomic scope" value="Bacteria"/>
</dbReference>